<dbReference type="Proteomes" id="UP000663722">
    <property type="component" value="Chromosome"/>
</dbReference>
<sequence length="652" mass="75455">MSIVLVVFILVLPHKAEAGNLKLETGNWKLETGNSSLSYADRLIELARQKKLHEQKYWRILLHYKKTLSGVESTIDDPRFFLAPDGKFNPKSELEATVRAFFREKRMYDPADIVSDPKDTDHPVCRFVARYSWLKEKLDIDESELPVAECEEFNRIVREISPKSASIVFPTYYMNSPASMFGHTLICIGTDYKNKLLSHAVNYSALADETNGFLFVTKGLFGFYKGYYSTLPYYQKIQEYSDISQRDIWEYELDMTESEVKQMIMHLWELRGIYTEYYFFDENCSYNLLFLLEAARPSLDLTGQFPAWVLPIDTIKAMKKQGLFRDVDYRPSQATKIKYKISLLSESSRKIVLDIINKKMPPESVFGLDIRKDEQIRITDLAADHIRYQYARKKISKKDYQNFLLNTLKVRSKLGMRDKGLYNVPLPPRPDNVHESKKLSLGLGSRQGDFFQEVAYRPVFSNLLDTDYGYEEGIQIEFFSGKLRYYSSDKKFELVSLNVIDIISVSPMSRFFRPYSWKVNTGLKQKTMSDGEESLICNLNTGGGLAFYDDNIGLYYLFIEPELNVGGDLEDSYALGLGLSAGVLKRISDSWKCHLSARTMCFEFGDKHRSHDVSLSQRIRLNRNNSISLNLSWEESFDSSHTEAGLYWNLFF</sequence>
<organism evidence="4 5">
    <name type="scientific">Desulfonema magnum</name>
    <dbReference type="NCBI Taxonomy" id="45655"/>
    <lineage>
        <taxon>Bacteria</taxon>
        <taxon>Pseudomonadati</taxon>
        <taxon>Thermodesulfobacteriota</taxon>
        <taxon>Desulfobacteria</taxon>
        <taxon>Desulfobacterales</taxon>
        <taxon>Desulfococcaceae</taxon>
        <taxon>Desulfonema</taxon>
    </lineage>
</organism>
<dbReference type="Pfam" id="PF25222">
    <property type="entry name" value="DUF7840"/>
    <property type="match status" value="1"/>
</dbReference>
<dbReference type="Pfam" id="PF25225">
    <property type="entry name" value="DUF7843"/>
    <property type="match status" value="1"/>
</dbReference>
<feature type="domain" description="DUF7843" evidence="3">
    <location>
        <begin position="50"/>
        <end position="137"/>
    </location>
</feature>
<keyword evidence="5" id="KW-1185">Reference proteome</keyword>
<feature type="domain" description="DUF7840" evidence="2">
    <location>
        <begin position="427"/>
        <end position="651"/>
    </location>
</feature>
<evidence type="ECO:0000259" key="3">
    <source>
        <dbReference type="Pfam" id="PF25225"/>
    </source>
</evidence>
<evidence type="ECO:0000313" key="5">
    <source>
        <dbReference type="Proteomes" id="UP000663722"/>
    </source>
</evidence>
<dbReference type="InterPro" id="IPR025178">
    <property type="entry name" value="Lnb_N"/>
</dbReference>
<evidence type="ECO:0000313" key="4">
    <source>
        <dbReference type="EMBL" id="QTA90731.1"/>
    </source>
</evidence>
<feature type="domain" description="Lnb N-terminal periplasmic" evidence="1">
    <location>
        <begin position="153"/>
        <end position="320"/>
    </location>
</feature>
<dbReference type="Pfam" id="PF13387">
    <property type="entry name" value="Lnb_N"/>
    <property type="match status" value="1"/>
</dbReference>
<dbReference type="InterPro" id="IPR057162">
    <property type="entry name" value="DUF7840"/>
</dbReference>
<evidence type="ECO:0000259" key="2">
    <source>
        <dbReference type="Pfam" id="PF25222"/>
    </source>
</evidence>
<dbReference type="InterPro" id="IPR057165">
    <property type="entry name" value="DUF7843"/>
</dbReference>
<dbReference type="KEGG" id="dmm:dnm_067920"/>
<dbReference type="AlphaFoldDB" id="A0A975GR71"/>
<gene>
    <name evidence="4" type="ORF">dnm_067920</name>
</gene>
<dbReference type="EMBL" id="CP061800">
    <property type="protein sequence ID" value="QTA90731.1"/>
    <property type="molecule type" value="Genomic_DNA"/>
</dbReference>
<accession>A0A975GR71</accession>
<reference evidence="4" key="1">
    <citation type="journal article" date="2021" name="Microb. Physiol.">
        <title>Proteogenomic Insights into the Physiology of Marine, Sulfate-Reducing, Filamentous Desulfonema limicola and Desulfonema magnum.</title>
        <authorList>
            <person name="Schnaars V."/>
            <person name="Wohlbrand L."/>
            <person name="Scheve S."/>
            <person name="Hinrichs C."/>
            <person name="Reinhardt R."/>
            <person name="Rabus R."/>
        </authorList>
    </citation>
    <scope>NUCLEOTIDE SEQUENCE</scope>
    <source>
        <strain evidence="4">4be13</strain>
    </source>
</reference>
<evidence type="ECO:0000259" key="1">
    <source>
        <dbReference type="Pfam" id="PF13387"/>
    </source>
</evidence>
<name>A0A975GR71_9BACT</name>
<proteinExistence type="predicted"/>
<protein>
    <submittedName>
        <fullName evidence="4">DUF4105</fullName>
    </submittedName>
</protein>